<dbReference type="EMBL" id="JARKHS020027330">
    <property type="protein sequence ID" value="KAK8765460.1"/>
    <property type="molecule type" value="Genomic_DNA"/>
</dbReference>
<name>A0AAQ4DSM0_AMBAM</name>
<keyword evidence="2" id="KW-1185">Reference proteome</keyword>
<evidence type="ECO:0000313" key="1">
    <source>
        <dbReference type="EMBL" id="KAK8765460.1"/>
    </source>
</evidence>
<sequence>MPLSAFGVDSKVASLRLSCASFSVSTSVGRQLPSRPYTFTLCVRVHLAYAARRPATTTTFEACSERRQPGPASSGTPMLSHGRCSAPCVGCLLTLQRQACCRRWEAHRHTAMHRRAL</sequence>
<evidence type="ECO:0000313" key="2">
    <source>
        <dbReference type="Proteomes" id="UP001321473"/>
    </source>
</evidence>
<accession>A0AAQ4DSM0</accession>
<dbReference type="Proteomes" id="UP001321473">
    <property type="component" value="Unassembled WGS sequence"/>
</dbReference>
<gene>
    <name evidence="1" type="ORF">V5799_031927</name>
</gene>
<proteinExistence type="predicted"/>
<reference evidence="1 2" key="1">
    <citation type="journal article" date="2023" name="Arcadia Sci">
        <title>De novo assembly of a long-read Amblyomma americanum tick genome.</title>
        <authorList>
            <person name="Chou S."/>
            <person name="Poskanzer K.E."/>
            <person name="Rollins M."/>
            <person name="Thuy-Boun P.S."/>
        </authorList>
    </citation>
    <scope>NUCLEOTIDE SEQUENCE [LARGE SCALE GENOMIC DNA]</scope>
    <source>
        <strain evidence="1">F_SG_1</strain>
        <tissue evidence="1">Salivary glands</tissue>
    </source>
</reference>
<protein>
    <submittedName>
        <fullName evidence="1">Uncharacterized protein</fullName>
    </submittedName>
</protein>
<organism evidence="1 2">
    <name type="scientific">Amblyomma americanum</name>
    <name type="common">Lone star tick</name>
    <dbReference type="NCBI Taxonomy" id="6943"/>
    <lineage>
        <taxon>Eukaryota</taxon>
        <taxon>Metazoa</taxon>
        <taxon>Ecdysozoa</taxon>
        <taxon>Arthropoda</taxon>
        <taxon>Chelicerata</taxon>
        <taxon>Arachnida</taxon>
        <taxon>Acari</taxon>
        <taxon>Parasitiformes</taxon>
        <taxon>Ixodida</taxon>
        <taxon>Ixodoidea</taxon>
        <taxon>Ixodidae</taxon>
        <taxon>Amblyomminae</taxon>
        <taxon>Amblyomma</taxon>
    </lineage>
</organism>
<dbReference type="AlphaFoldDB" id="A0AAQ4DSM0"/>
<comment type="caution">
    <text evidence="1">The sequence shown here is derived from an EMBL/GenBank/DDBJ whole genome shotgun (WGS) entry which is preliminary data.</text>
</comment>